<dbReference type="InterPro" id="IPR008775">
    <property type="entry name" value="Phytyl_CoA_dOase-like"/>
</dbReference>
<evidence type="ECO:0000256" key="1">
    <source>
        <dbReference type="ARBA" id="ARBA00005830"/>
    </source>
</evidence>
<dbReference type="GO" id="GO:0048244">
    <property type="term" value="F:phytanoyl-CoA dioxygenase activity"/>
    <property type="evidence" value="ECO:0007669"/>
    <property type="project" value="UniProtKB-EC"/>
</dbReference>
<evidence type="ECO:0000256" key="2">
    <source>
        <dbReference type="ARBA" id="ARBA00034809"/>
    </source>
</evidence>
<evidence type="ECO:0000256" key="4">
    <source>
        <dbReference type="ARBA" id="ARBA00034924"/>
    </source>
</evidence>
<accession>A0A8C9NXC0</accession>
<dbReference type="AlphaFoldDB" id="A0A8C9NXC0"/>
<evidence type="ECO:0000313" key="6">
    <source>
        <dbReference type="Proteomes" id="UP000694422"/>
    </source>
</evidence>
<dbReference type="Ensembl" id="ENSSDAT00000000617.1">
    <property type="protein sequence ID" value="ENSSDAP00000000516.1"/>
    <property type="gene ID" value="ENSSDAG00000000516.1"/>
</dbReference>
<comment type="similarity">
    <text evidence="1">Belongs to the PhyH family.</text>
</comment>
<proteinExistence type="inferred from homology"/>
<sequence length="271" mass="30741">IEQTRAAARLRRILGHLGGSSVRAVVSFGVRYSLDNNVLSLEQRKFYEENGFLVIKNLVSDADIQRFRVAFEKICSEESKPAGLIIIRDVSSVESEDIPSEKTIARIQDYQEDKELFRYCTLPEVLKCVECFTGPNIMAMHTMLINKPPDTGKGQEDFLAPLHQDLHFFPFRPSNCIVCAWTAMEHIDRNSGCLAVLPGTHKLPLKPHEYPQWEVGLADCHYIDVKDTSQEQGEKKAVGIEDKLYGSDSGLDLKDIWMFRARLVKGERITL</sequence>
<dbReference type="EC" id="1.14.11.18" evidence="2"/>
<dbReference type="Gene3D" id="2.60.120.620">
    <property type="entry name" value="q2cbj1_9rhob like domain"/>
    <property type="match status" value="2"/>
</dbReference>
<dbReference type="Pfam" id="PF05721">
    <property type="entry name" value="PhyH"/>
    <property type="match status" value="1"/>
</dbReference>
<dbReference type="PANTHER" id="PTHR21308:SF1">
    <property type="entry name" value="PHYTANOYL-COA DIOXYGENASE, PEROXISOMAL"/>
    <property type="match status" value="1"/>
</dbReference>
<keyword evidence="6" id="KW-1185">Reference proteome</keyword>
<name>A0A8C9NXC0_SPEDA</name>
<evidence type="ECO:0000313" key="5">
    <source>
        <dbReference type="Ensembl" id="ENSSDAP00000000516.1"/>
    </source>
</evidence>
<reference evidence="5" key="2">
    <citation type="submission" date="2025-09" db="UniProtKB">
        <authorList>
            <consortium name="Ensembl"/>
        </authorList>
    </citation>
    <scope>IDENTIFICATION</scope>
</reference>
<dbReference type="GO" id="GO:0001561">
    <property type="term" value="P:fatty acid alpha-oxidation"/>
    <property type="evidence" value="ECO:0007669"/>
    <property type="project" value="InterPro"/>
</dbReference>
<dbReference type="InterPro" id="IPR047128">
    <property type="entry name" value="PhyH"/>
</dbReference>
<reference evidence="5" key="1">
    <citation type="submission" date="2025-08" db="UniProtKB">
        <authorList>
            <consortium name="Ensembl"/>
        </authorList>
    </citation>
    <scope>IDENTIFICATION</scope>
</reference>
<dbReference type="Proteomes" id="UP000694422">
    <property type="component" value="Unplaced"/>
</dbReference>
<dbReference type="SUPFAM" id="SSF51197">
    <property type="entry name" value="Clavaminate synthase-like"/>
    <property type="match status" value="1"/>
</dbReference>
<dbReference type="PANTHER" id="PTHR21308">
    <property type="entry name" value="PHYTANOYL-COA ALPHA-HYDROXYLASE"/>
    <property type="match status" value="1"/>
</dbReference>
<evidence type="ECO:0000256" key="3">
    <source>
        <dbReference type="ARBA" id="ARBA00034921"/>
    </source>
</evidence>
<protein>
    <recommendedName>
        <fullName evidence="2">phytanoyl-CoA dioxygenase</fullName>
        <ecNumber evidence="2">1.14.11.18</ecNumber>
    </recommendedName>
    <alternativeName>
        <fullName evidence="3">Phytanic acid oxidase</fullName>
    </alternativeName>
    <alternativeName>
        <fullName evidence="4">Phytanoyl-CoA alpha-hydroxylase</fullName>
    </alternativeName>
</protein>
<organism evidence="5 6">
    <name type="scientific">Spermophilus dauricus</name>
    <name type="common">Daurian ground squirrel</name>
    <dbReference type="NCBI Taxonomy" id="99837"/>
    <lineage>
        <taxon>Eukaryota</taxon>
        <taxon>Metazoa</taxon>
        <taxon>Chordata</taxon>
        <taxon>Craniata</taxon>
        <taxon>Vertebrata</taxon>
        <taxon>Euteleostomi</taxon>
        <taxon>Mammalia</taxon>
        <taxon>Eutheria</taxon>
        <taxon>Euarchontoglires</taxon>
        <taxon>Glires</taxon>
        <taxon>Rodentia</taxon>
        <taxon>Sciuromorpha</taxon>
        <taxon>Sciuridae</taxon>
        <taxon>Xerinae</taxon>
        <taxon>Marmotini</taxon>
        <taxon>Spermophilus</taxon>
    </lineage>
</organism>